<reference evidence="1 2" key="1">
    <citation type="submission" date="2018-09" db="EMBL/GenBank/DDBJ databases">
        <authorList>
            <person name="Kukan E.N."/>
            <person name="Stoner T.H."/>
            <person name="Garlena R.A."/>
            <person name="Russell D.A."/>
            <person name="Pope W.H."/>
            <person name="Jacobs-Sera D."/>
            <person name="Hatfull G.F."/>
        </authorList>
    </citation>
    <scope>NUCLEOTIDE SEQUENCE [LARGE SCALE GENOMIC DNA]</scope>
</reference>
<keyword evidence="2" id="KW-1185">Reference proteome</keyword>
<sequence>MNSNDKTNLKRGTKVLVTNRQGGPADQAVIYKREVIKSYYEGGDDLVYYHLVGWGVIVPAQDIVGTWSA</sequence>
<dbReference type="KEGG" id="vg:55006394"/>
<gene>
    <name evidence="1" type="primary">44</name>
    <name evidence="1" type="ORF">PBI_ARMSTRONG_44</name>
</gene>
<dbReference type="GeneID" id="55006394"/>
<organism evidence="1 2">
    <name type="scientific">Microbacterium phage Armstrong</name>
    <dbReference type="NCBI Taxonomy" id="2419971"/>
    <lineage>
        <taxon>Viruses</taxon>
        <taxon>Duplodnaviria</taxon>
        <taxon>Heunggongvirae</taxon>
        <taxon>Uroviricota</taxon>
        <taxon>Caudoviricetes</taxon>
        <taxon>Armstrongvirus</taxon>
        <taxon>Armstrongvirus armstrong</taxon>
    </lineage>
</organism>
<evidence type="ECO:0000313" key="2">
    <source>
        <dbReference type="Proteomes" id="UP000281790"/>
    </source>
</evidence>
<evidence type="ECO:0000313" key="1">
    <source>
        <dbReference type="EMBL" id="AYN56929.1"/>
    </source>
</evidence>
<dbReference type="EMBL" id="MH834596">
    <property type="protein sequence ID" value="AYN56929.1"/>
    <property type="molecule type" value="Genomic_DNA"/>
</dbReference>
<name>A0A3G2KD75_9CAUD</name>
<proteinExistence type="predicted"/>
<dbReference type="RefSeq" id="YP_009815178.1">
    <property type="nucleotide sequence ID" value="NC_048090.1"/>
</dbReference>
<dbReference type="Proteomes" id="UP000281790">
    <property type="component" value="Segment"/>
</dbReference>
<accession>A0A3G2KD75</accession>
<protein>
    <submittedName>
        <fullName evidence="1">Uncharacterized protein</fullName>
    </submittedName>
</protein>